<evidence type="ECO:0000313" key="12">
    <source>
        <dbReference type="Proteomes" id="UP000602510"/>
    </source>
</evidence>
<dbReference type="SMART" id="SM00028">
    <property type="entry name" value="TPR"/>
    <property type="match status" value="5"/>
</dbReference>
<dbReference type="InterPro" id="IPR019734">
    <property type="entry name" value="TPR_rpt"/>
</dbReference>
<feature type="signal peptide" evidence="9">
    <location>
        <begin position="1"/>
        <end position="26"/>
    </location>
</feature>
<keyword evidence="12" id="KW-1185">Reference proteome</keyword>
<evidence type="ECO:0000256" key="8">
    <source>
        <dbReference type="PROSITE-ProRule" id="PRU00339"/>
    </source>
</evidence>
<evidence type="ECO:0000259" key="10">
    <source>
        <dbReference type="Pfam" id="PF13844"/>
    </source>
</evidence>
<accession>A0A833SY49</accession>
<dbReference type="Pfam" id="PF13844">
    <property type="entry name" value="Glyco_transf_41"/>
    <property type="match status" value="2"/>
</dbReference>
<dbReference type="Gene3D" id="3.40.50.2000">
    <property type="entry name" value="Glycogen Phosphorylase B"/>
    <property type="match status" value="1"/>
</dbReference>
<dbReference type="InterPro" id="IPR029489">
    <property type="entry name" value="OGT/SEC/SPY_C"/>
</dbReference>
<protein>
    <recommendedName>
        <fullName evidence="3">protein O-GlcNAc transferase</fullName>
        <ecNumber evidence="3">2.4.1.255</ecNumber>
    </recommendedName>
</protein>
<dbReference type="InterPro" id="IPR011990">
    <property type="entry name" value="TPR-like_helical_dom_sf"/>
</dbReference>
<dbReference type="PROSITE" id="PS50005">
    <property type="entry name" value="TPR"/>
    <property type="match status" value="2"/>
</dbReference>
<proteinExistence type="inferred from homology"/>
<keyword evidence="5 11" id="KW-0808">Transferase</keyword>
<evidence type="ECO:0000256" key="1">
    <source>
        <dbReference type="ARBA" id="ARBA00004922"/>
    </source>
</evidence>
<keyword evidence="9" id="KW-0732">Signal</keyword>
<feature type="repeat" description="TPR" evidence="8">
    <location>
        <begin position="171"/>
        <end position="204"/>
    </location>
</feature>
<dbReference type="Proteomes" id="UP000602510">
    <property type="component" value="Unassembled WGS sequence"/>
</dbReference>
<dbReference type="EC" id="2.4.1.255" evidence="3"/>
<evidence type="ECO:0000256" key="5">
    <source>
        <dbReference type="ARBA" id="ARBA00022679"/>
    </source>
</evidence>
<dbReference type="PANTHER" id="PTHR44998">
    <property type="match status" value="1"/>
</dbReference>
<sequence>MHHLSSVPIRHYVATLLFLSVRLLSADPTTTDELWKTAYQLWRSNDLDSVIGILEHIERQQPGDRQAQVGIASVYHRQKEYDKALDILNALLAAEPRDFMLLQRIGEVYTDMREIPKALEFLLAAEREIDPTNTAQLDTLMHGVALAYHHGRDFTTAEIFFKRVGEGGRSAAFYLDYGVTLNRLGKILEAADAFNDALAIDPTQGEARINLAALHHQHGDVNESIPHYLNVINSPSASAQLKNMAMGNVGVAYELTKDIVSALSWYERALHEIVSSPDTVYPDGLTAQMSFMHLMVHIVRAKLSACVWANAEDEFSLLWTMVTTLQTATDARYAFTPFDSLLHAMSPLDRRSVAVRFSTKFTTGEVETRIKEVALPVKLHEGRQSKQLTSLNVGYLSYDFSDHPTTHLMEGIFATRERGSIKTVAFGYGRDDGSAVRQRVIDKVDRFFDLSTASFEESAKMIRAEHIHILMDAQGHTRGGRMQIAAARPAPIVVNYLVYPGTSGAPFVDYVIVDKYVVPPAELATAFTEKLVILPNCYQVNYYDQILASSETISRRSDLWDIAKHEGGDEGFVFVNFNKIDKLKASLFSTWMSTLRRVPRSSLLLLDPGRNELGDDVTESVTSREIKKNLWKEAQAQGISRGRVRFVSRIPKAEHLLRHHVGGLFLDTFIYGAHSTATDALYAGLPVITLAGDSFASRVGVSLLRNLGMEEVITFSVKEYEDLAVYLAMTPSVLSRLQRRLRSDKAELEQPLFRTKQHTQHLEQSQRLMYEVYSLTNRTFHLVV</sequence>
<reference evidence="11" key="1">
    <citation type="submission" date="2020-04" db="EMBL/GenBank/DDBJ databases">
        <title>Hybrid Assembly of Korean Phytophthora infestans isolates.</title>
        <authorList>
            <person name="Prokchorchik M."/>
            <person name="Lee Y."/>
            <person name="Seo J."/>
            <person name="Cho J.-H."/>
            <person name="Park Y.-E."/>
            <person name="Jang D.-C."/>
            <person name="Im J.-S."/>
            <person name="Choi J.-G."/>
            <person name="Park H.-J."/>
            <person name="Lee G.-B."/>
            <person name="Lee Y.-G."/>
            <person name="Hong S.-Y."/>
            <person name="Cho K."/>
            <person name="Sohn K.H."/>
        </authorList>
    </citation>
    <scope>NUCLEOTIDE SEQUENCE</scope>
    <source>
        <strain evidence="11">KR_1_A1</strain>
    </source>
</reference>
<dbReference type="GO" id="GO:0097363">
    <property type="term" value="F:protein O-acetylglucosaminyltransferase activity"/>
    <property type="evidence" value="ECO:0007669"/>
    <property type="project" value="UniProtKB-EC"/>
</dbReference>
<dbReference type="SUPFAM" id="SSF81901">
    <property type="entry name" value="HCP-like"/>
    <property type="match status" value="1"/>
</dbReference>
<feature type="domain" description="O-GlcNAc transferase C-terminal" evidence="10">
    <location>
        <begin position="564"/>
        <end position="762"/>
    </location>
</feature>
<evidence type="ECO:0000313" key="11">
    <source>
        <dbReference type="EMBL" id="KAF4034950.1"/>
    </source>
</evidence>
<comment type="similarity">
    <text evidence="2">Belongs to the glycosyltransferase 41 family. O-GlcNAc transferase subfamily.</text>
</comment>
<evidence type="ECO:0000256" key="9">
    <source>
        <dbReference type="SAM" id="SignalP"/>
    </source>
</evidence>
<evidence type="ECO:0000256" key="2">
    <source>
        <dbReference type="ARBA" id="ARBA00005386"/>
    </source>
</evidence>
<keyword evidence="7 8" id="KW-0802">TPR repeat</keyword>
<dbReference type="PANTHER" id="PTHR44998:SF1">
    <property type="entry name" value="UDP-N-ACETYLGLUCOSAMINE--PEPTIDE N-ACETYLGLUCOSAMINYLTRANSFERASE 110 KDA SUBUNIT"/>
    <property type="match status" value="1"/>
</dbReference>
<dbReference type="Pfam" id="PF14559">
    <property type="entry name" value="TPR_19"/>
    <property type="match status" value="1"/>
</dbReference>
<feature type="domain" description="O-GlcNAc transferase C-terminal" evidence="10">
    <location>
        <begin position="306"/>
        <end position="547"/>
    </location>
</feature>
<comment type="caution">
    <text evidence="11">The sequence shown here is derived from an EMBL/GenBank/DDBJ whole genome shotgun (WGS) entry which is preliminary data.</text>
</comment>
<evidence type="ECO:0000256" key="7">
    <source>
        <dbReference type="ARBA" id="ARBA00022803"/>
    </source>
</evidence>
<name>A0A833SY49_PHYIN</name>
<dbReference type="Gene3D" id="1.25.40.10">
    <property type="entry name" value="Tetratricopeptide repeat domain"/>
    <property type="match status" value="1"/>
</dbReference>
<comment type="pathway">
    <text evidence="1">Protein modification; protein glycosylation.</text>
</comment>
<keyword evidence="6" id="KW-0677">Repeat</keyword>
<feature type="chain" id="PRO_5032377512" description="protein O-GlcNAc transferase" evidence="9">
    <location>
        <begin position="27"/>
        <end position="784"/>
    </location>
</feature>
<evidence type="ECO:0000256" key="4">
    <source>
        <dbReference type="ARBA" id="ARBA00022676"/>
    </source>
</evidence>
<gene>
    <name evidence="11" type="ORF">GN244_ATG13065</name>
</gene>
<organism evidence="11 12">
    <name type="scientific">Phytophthora infestans</name>
    <name type="common">Potato late blight agent</name>
    <name type="synonym">Botrytis infestans</name>
    <dbReference type="NCBI Taxonomy" id="4787"/>
    <lineage>
        <taxon>Eukaryota</taxon>
        <taxon>Sar</taxon>
        <taxon>Stramenopiles</taxon>
        <taxon>Oomycota</taxon>
        <taxon>Peronosporomycetes</taxon>
        <taxon>Peronosporales</taxon>
        <taxon>Peronosporaceae</taxon>
        <taxon>Phytophthora</taxon>
    </lineage>
</organism>
<dbReference type="EMBL" id="WSZM01000334">
    <property type="protein sequence ID" value="KAF4034950.1"/>
    <property type="molecule type" value="Genomic_DNA"/>
</dbReference>
<evidence type="ECO:0000256" key="3">
    <source>
        <dbReference type="ARBA" id="ARBA00011970"/>
    </source>
</evidence>
<dbReference type="Gene3D" id="3.40.50.11380">
    <property type="match status" value="1"/>
</dbReference>
<evidence type="ECO:0000256" key="6">
    <source>
        <dbReference type="ARBA" id="ARBA00022737"/>
    </source>
</evidence>
<keyword evidence="4" id="KW-0328">Glycosyltransferase</keyword>
<dbReference type="AlphaFoldDB" id="A0A833SY49"/>
<feature type="repeat" description="TPR" evidence="8">
    <location>
        <begin position="65"/>
        <end position="98"/>
    </location>
</feature>